<proteinExistence type="predicted"/>
<dbReference type="AlphaFoldDB" id="A0A2T4UVE7"/>
<sequence>MHVVLPPSETKRSGGSSVFVLEDLAFPELAGRRRELRDALVRLAHDRDASARALKLGPRQLSEIERNAALMTAPAMPAVDRFDGVLYDSLDAVGLGAAGRAFLGRTVLVQSALWGPVRASDPIPAYRLSHDSRVPGMPLRRWWAGEAGRALASLGGLVLDLRSEAYAALGPLSGDSQRFVRVRSRGADGSLRNLNHFNKQSKGLFVRALAEDDFATDSIEELVEWSAGRGFELGVNAQSGELDLVVPEA</sequence>
<evidence type="ECO:0000313" key="2">
    <source>
        <dbReference type="Proteomes" id="UP000241085"/>
    </source>
</evidence>
<gene>
    <name evidence="1" type="ORF">C1I63_12055</name>
</gene>
<dbReference type="GO" id="GO:0005829">
    <property type="term" value="C:cytosol"/>
    <property type="evidence" value="ECO:0007669"/>
    <property type="project" value="TreeGrafter"/>
</dbReference>
<dbReference type="Proteomes" id="UP000241085">
    <property type="component" value="Unassembled WGS sequence"/>
</dbReference>
<reference evidence="1 2" key="1">
    <citation type="submission" date="2018-03" db="EMBL/GenBank/DDBJ databases">
        <title>Bacteriophage NCPPB3778 and a type I-E CRISPR drive the evolution of the US Biological Select Agent, Rathayibacter toxicus.</title>
        <authorList>
            <person name="Davis E.W.II."/>
            <person name="Tabima J.F."/>
            <person name="Weisberg A.J."/>
            <person name="Dantas Lopes L."/>
            <person name="Wiseman M.S."/>
            <person name="Wiseman M.S."/>
            <person name="Pupko T."/>
            <person name="Belcher M.S."/>
            <person name="Sechler A.J."/>
            <person name="Tancos M.A."/>
            <person name="Schroeder B.K."/>
            <person name="Murray T.D."/>
            <person name="Luster D.G."/>
            <person name="Schneider W.L."/>
            <person name="Rogers E."/>
            <person name="Andreote F.D."/>
            <person name="Grunwald N.J."/>
            <person name="Putnam M.L."/>
            <person name="Chang J.H."/>
        </authorList>
    </citation>
    <scope>NUCLEOTIDE SEQUENCE [LARGE SCALE GENOMIC DNA]</scope>
    <source>
        <strain evidence="1 2">DSM 15933</strain>
    </source>
</reference>
<evidence type="ECO:0000313" key="1">
    <source>
        <dbReference type="EMBL" id="PTL73506.1"/>
    </source>
</evidence>
<protein>
    <submittedName>
        <fullName evidence="1">Peroxide stress protein YaaA</fullName>
    </submittedName>
</protein>
<accession>A0A2T4UVE7</accession>
<dbReference type="PANTHER" id="PTHR30283:SF4">
    <property type="entry name" value="PEROXIDE STRESS RESISTANCE PROTEIN YAAA"/>
    <property type="match status" value="1"/>
</dbReference>
<keyword evidence="2" id="KW-1185">Reference proteome</keyword>
<name>A0A2T4UVE7_9MICO</name>
<dbReference type="GO" id="GO:0033194">
    <property type="term" value="P:response to hydroperoxide"/>
    <property type="evidence" value="ECO:0007669"/>
    <property type="project" value="TreeGrafter"/>
</dbReference>
<organism evidence="1 2">
    <name type="scientific">Rathayibacter caricis DSM 15933</name>
    <dbReference type="NCBI Taxonomy" id="1328867"/>
    <lineage>
        <taxon>Bacteria</taxon>
        <taxon>Bacillati</taxon>
        <taxon>Actinomycetota</taxon>
        <taxon>Actinomycetes</taxon>
        <taxon>Micrococcales</taxon>
        <taxon>Microbacteriaceae</taxon>
        <taxon>Rathayibacter</taxon>
    </lineage>
</organism>
<dbReference type="Pfam" id="PF03883">
    <property type="entry name" value="H2O2_YaaD"/>
    <property type="match status" value="1"/>
</dbReference>
<comment type="caution">
    <text evidence="1">The sequence shown here is derived from an EMBL/GenBank/DDBJ whole genome shotgun (WGS) entry which is preliminary data.</text>
</comment>
<dbReference type="PANTHER" id="PTHR30283">
    <property type="entry name" value="PEROXIDE STRESS RESPONSE PROTEIN YAAA"/>
    <property type="match status" value="1"/>
</dbReference>
<dbReference type="RefSeq" id="WP_107574941.1">
    <property type="nucleotide sequence ID" value="NZ_PZPL01000001.1"/>
</dbReference>
<dbReference type="EMBL" id="PZPL01000001">
    <property type="protein sequence ID" value="PTL73506.1"/>
    <property type="molecule type" value="Genomic_DNA"/>
</dbReference>
<dbReference type="InterPro" id="IPR005583">
    <property type="entry name" value="YaaA"/>
</dbReference>